<name>A0A0F9A6V6_9ZZZZ</name>
<dbReference type="EMBL" id="LAZR01044219">
    <property type="protein sequence ID" value="KKL05190.1"/>
    <property type="molecule type" value="Genomic_DNA"/>
</dbReference>
<reference evidence="1" key="1">
    <citation type="journal article" date="2015" name="Nature">
        <title>Complex archaea that bridge the gap between prokaryotes and eukaryotes.</title>
        <authorList>
            <person name="Spang A."/>
            <person name="Saw J.H."/>
            <person name="Jorgensen S.L."/>
            <person name="Zaremba-Niedzwiedzka K."/>
            <person name="Martijn J."/>
            <person name="Lind A.E."/>
            <person name="van Eijk R."/>
            <person name="Schleper C."/>
            <person name="Guy L."/>
            <person name="Ettema T.J."/>
        </authorList>
    </citation>
    <scope>NUCLEOTIDE SEQUENCE</scope>
</reference>
<gene>
    <name evidence="1" type="ORF">LCGC14_2608510</name>
</gene>
<feature type="non-terminal residue" evidence="1">
    <location>
        <position position="1"/>
    </location>
</feature>
<comment type="caution">
    <text evidence="1">The sequence shown here is derived from an EMBL/GenBank/DDBJ whole genome shotgun (WGS) entry which is preliminary data.</text>
</comment>
<organism evidence="1">
    <name type="scientific">marine sediment metagenome</name>
    <dbReference type="NCBI Taxonomy" id="412755"/>
    <lineage>
        <taxon>unclassified sequences</taxon>
        <taxon>metagenomes</taxon>
        <taxon>ecological metagenomes</taxon>
    </lineage>
</organism>
<sequence>YWVSNKLDIPVIEKGDCEKIEILSFNIDKLFPKKAEIDSPPDWCKICKDWFPWDNYCKHLWWDDNEGFAIQL</sequence>
<protein>
    <submittedName>
        <fullName evidence="1">Uncharacterized protein</fullName>
    </submittedName>
</protein>
<evidence type="ECO:0000313" key="1">
    <source>
        <dbReference type="EMBL" id="KKL05190.1"/>
    </source>
</evidence>
<dbReference type="AlphaFoldDB" id="A0A0F9A6V6"/>
<proteinExistence type="predicted"/>
<accession>A0A0F9A6V6</accession>